<reference evidence="1" key="1">
    <citation type="submission" date="2021-01" db="EMBL/GenBank/DDBJ databases">
        <authorList>
            <person name="Sun Q."/>
        </authorList>
    </citation>
    <scope>NUCLEOTIDE SEQUENCE</scope>
    <source>
        <strain evidence="1">YIM B02566</strain>
    </source>
</reference>
<evidence type="ECO:0000313" key="1">
    <source>
        <dbReference type="EMBL" id="MBK1868616.1"/>
    </source>
</evidence>
<keyword evidence="2" id="KW-1185">Reference proteome</keyword>
<name>A0ACC5R7G5_9HYPH</name>
<evidence type="ECO:0000313" key="2">
    <source>
        <dbReference type="Proteomes" id="UP000616151"/>
    </source>
</evidence>
<sequence length="196" mass="22537">MEQGIALHGPAQLRGDRDPAAFALAFVNSYDPVRAVPDLFANPEYARVFLSEWCELDWDLDWGKLARSLQLYRDDLRAMLRRFVADEMTMADLTLYLDHKLAHWPWIAKPVQAETSFRVVFVPSPQLKATQHVEAVVTRGLADLIAELGPKRLHQCEAPPCEEFFADHSKPGRQRFCSKRCATRYNVALFRKRHKS</sequence>
<dbReference type="Proteomes" id="UP000616151">
    <property type="component" value="Unassembled WGS sequence"/>
</dbReference>
<organism evidence="1 2">
    <name type="scientific">Taklimakanibacter albus</name>
    <dbReference type="NCBI Taxonomy" id="2800327"/>
    <lineage>
        <taxon>Bacteria</taxon>
        <taxon>Pseudomonadati</taxon>
        <taxon>Pseudomonadota</taxon>
        <taxon>Alphaproteobacteria</taxon>
        <taxon>Hyphomicrobiales</taxon>
        <taxon>Aestuariivirgaceae</taxon>
        <taxon>Taklimakanibacter</taxon>
    </lineage>
</organism>
<protein>
    <submittedName>
        <fullName evidence="1">CGNR zinc finger domain-containing protein</fullName>
    </submittedName>
</protein>
<proteinExistence type="predicted"/>
<gene>
    <name evidence="1" type="ORF">JHL16_19835</name>
</gene>
<comment type="caution">
    <text evidence="1">The sequence shown here is derived from an EMBL/GenBank/DDBJ whole genome shotgun (WGS) entry which is preliminary data.</text>
</comment>
<accession>A0ACC5R7G5</accession>
<dbReference type="EMBL" id="JAENHL010000007">
    <property type="protein sequence ID" value="MBK1868616.1"/>
    <property type="molecule type" value="Genomic_DNA"/>
</dbReference>